<evidence type="ECO:0000256" key="1">
    <source>
        <dbReference type="ARBA" id="ARBA00004127"/>
    </source>
</evidence>
<keyword evidence="6 8" id="KW-1133">Transmembrane helix</keyword>
<keyword evidence="7 8" id="KW-0472">Membrane</keyword>
<protein>
    <recommendedName>
        <fullName evidence="11">UDP-xylose and UDP-N-acetylglucosamine transporter</fullName>
    </recommendedName>
</protein>
<proteinExistence type="inferred from homology"/>
<evidence type="ECO:0000256" key="2">
    <source>
        <dbReference type="ARBA" id="ARBA00010694"/>
    </source>
</evidence>
<keyword evidence="3" id="KW-0813">Transport</keyword>
<feature type="transmembrane region" description="Helical" evidence="8">
    <location>
        <begin position="244"/>
        <end position="269"/>
    </location>
</feature>
<feature type="transmembrane region" description="Helical" evidence="8">
    <location>
        <begin position="40"/>
        <end position="59"/>
    </location>
</feature>
<dbReference type="Proteomes" id="UP001186944">
    <property type="component" value="Unassembled WGS sequence"/>
</dbReference>
<feature type="transmembrane region" description="Helical" evidence="8">
    <location>
        <begin position="95"/>
        <end position="119"/>
    </location>
</feature>
<feature type="transmembrane region" description="Helical" evidence="8">
    <location>
        <begin position="12"/>
        <end position="33"/>
    </location>
</feature>
<evidence type="ECO:0000256" key="3">
    <source>
        <dbReference type="ARBA" id="ARBA00022448"/>
    </source>
</evidence>
<dbReference type="Pfam" id="PF08449">
    <property type="entry name" value="UAA"/>
    <property type="match status" value="1"/>
</dbReference>
<dbReference type="PANTHER" id="PTHR10778">
    <property type="entry name" value="SOLUTE CARRIER FAMILY 35 MEMBER B"/>
    <property type="match status" value="1"/>
</dbReference>
<comment type="caution">
    <text evidence="9">The sequence shown here is derived from an EMBL/GenBank/DDBJ whole genome shotgun (WGS) entry which is preliminary data.</text>
</comment>
<evidence type="ECO:0000313" key="9">
    <source>
        <dbReference type="EMBL" id="KAK3102403.1"/>
    </source>
</evidence>
<organism evidence="9 10">
    <name type="scientific">Pinctada imbricata</name>
    <name type="common">Atlantic pearl-oyster</name>
    <name type="synonym">Pinctada martensii</name>
    <dbReference type="NCBI Taxonomy" id="66713"/>
    <lineage>
        <taxon>Eukaryota</taxon>
        <taxon>Metazoa</taxon>
        <taxon>Spiralia</taxon>
        <taxon>Lophotrochozoa</taxon>
        <taxon>Mollusca</taxon>
        <taxon>Bivalvia</taxon>
        <taxon>Autobranchia</taxon>
        <taxon>Pteriomorphia</taxon>
        <taxon>Pterioida</taxon>
        <taxon>Pterioidea</taxon>
        <taxon>Pteriidae</taxon>
        <taxon>Pinctada</taxon>
    </lineage>
</organism>
<gene>
    <name evidence="9" type="ORF">FSP39_011156</name>
</gene>
<evidence type="ECO:0008006" key="11">
    <source>
        <dbReference type="Google" id="ProtNLM"/>
    </source>
</evidence>
<accession>A0AA88YCX1</accession>
<evidence type="ECO:0000256" key="5">
    <source>
        <dbReference type="ARBA" id="ARBA00022692"/>
    </source>
</evidence>
<evidence type="ECO:0000256" key="7">
    <source>
        <dbReference type="ARBA" id="ARBA00023136"/>
    </source>
</evidence>
<reference evidence="9" key="1">
    <citation type="submission" date="2019-08" db="EMBL/GenBank/DDBJ databases">
        <title>The improved chromosome-level genome for the pearl oyster Pinctada fucata martensii using PacBio sequencing and Hi-C.</title>
        <authorList>
            <person name="Zheng Z."/>
        </authorList>
    </citation>
    <scope>NUCLEOTIDE SEQUENCE</scope>
    <source>
        <strain evidence="9">ZZ-2019</strain>
        <tissue evidence="9">Adductor muscle</tissue>
    </source>
</reference>
<dbReference type="GO" id="GO:0005462">
    <property type="term" value="F:UDP-N-acetylglucosamine transmembrane transporter activity"/>
    <property type="evidence" value="ECO:0007669"/>
    <property type="project" value="TreeGrafter"/>
</dbReference>
<feature type="transmembrane region" description="Helical" evidence="8">
    <location>
        <begin position="139"/>
        <end position="161"/>
    </location>
</feature>
<dbReference type="AlphaFoldDB" id="A0AA88YCX1"/>
<evidence type="ECO:0000256" key="6">
    <source>
        <dbReference type="ARBA" id="ARBA00022989"/>
    </source>
</evidence>
<keyword evidence="4" id="KW-0762">Sugar transport</keyword>
<dbReference type="EMBL" id="VSWD01000005">
    <property type="protein sequence ID" value="KAK3102403.1"/>
    <property type="molecule type" value="Genomic_DNA"/>
</dbReference>
<dbReference type="PANTHER" id="PTHR10778:SF4">
    <property type="entry name" value="NUCLEOTIDE SUGAR TRANSPORTER SLC35B4"/>
    <property type="match status" value="1"/>
</dbReference>
<keyword evidence="5 8" id="KW-0812">Transmembrane</keyword>
<feature type="non-terminal residue" evidence="9">
    <location>
        <position position="1"/>
    </location>
</feature>
<dbReference type="GO" id="GO:0005789">
    <property type="term" value="C:endoplasmic reticulum membrane"/>
    <property type="evidence" value="ECO:0007669"/>
    <property type="project" value="TreeGrafter"/>
</dbReference>
<keyword evidence="10" id="KW-1185">Reference proteome</keyword>
<evidence type="ECO:0000256" key="8">
    <source>
        <dbReference type="SAM" id="Phobius"/>
    </source>
</evidence>
<dbReference type="GO" id="GO:0005464">
    <property type="term" value="F:UDP-xylose transmembrane transporter activity"/>
    <property type="evidence" value="ECO:0007669"/>
    <property type="project" value="TreeGrafter"/>
</dbReference>
<sequence length="280" mass="31737">LFSAFPGCGNLITFTQFLFISIEGLIFTTKFFTVTPKIPLREYVTMVIYFFFVQVFQNYSLSFNISMPLQMIFRAGSMMSSIVLGRVIQKRKYSYAKYISVLLITVGIAASTIASSQHVKHIPRENDKPGDEDKFKDMMIWSIGILMLVAQLFLSAGLGIFQEKTYGKYGKHPKESLFYNHFLPLPGFVFLMSDIAKHAQVIITNCVFVLTTECTALEVTLIVTLRKFVSIVISIIHFQNPFTVLHWFGTVLVFIGTLIFTELISIPGLSADKKEKEKSN</sequence>
<comment type="similarity">
    <text evidence="2">Belongs to the nucleotide-sugar transporter family. SLC35B subfamily.</text>
</comment>
<comment type="subcellular location">
    <subcellularLocation>
        <location evidence="1">Endomembrane system</location>
        <topology evidence="1">Multi-pass membrane protein</topology>
    </subcellularLocation>
</comment>
<dbReference type="GO" id="GO:0000139">
    <property type="term" value="C:Golgi membrane"/>
    <property type="evidence" value="ECO:0007669"/>
    <property type="project" value="TreeGrafter"/>
</dbReference>
<evidence type="ECO:0000256" key="4">
    <source>
        <dbReference type="ARBA" id="ARBA00022597"/>
    </source>
</evidence>
<name>A0AA88YCX1_PINIB</name>
<dbReference type="InterPro" id="IPR013657">
    <property type="entry name" value="SCL35B1-4/HUT1"/>
</dbReference>
<evidence type="ECO:0000313" key="10">
    <source>
        <dbReference type="Proteomes" id="UP001186944"/>
    </source>
</evidence>